<dbReference type="GO" id="GO:0034334">
    <property type="term" value="P:adherens junction maintenance"/>
    <property type="evidence" value="ECO:0007669"/>
    <property type="project" value="TreeGrafter"/>
</dbReference>
<evidence type="ECO:0000259" key="5">
    <source>
        <dbReference type="Pfam" id="PF11819"/>
    </source>
</evidence>
<protein>
    <recommendedName>
        <fullName evidence="5">Cytohesin Ubiquitin Protein Inducing domain-containing protein</fullName>
    </recommendedName>
</protein>
<sequence>MENKDEASDSDSGVILQSGSDSPQSPTKDKYQSLISRKQTLEETLELYLDELKKLCLRESELTGYLPKEYPLAEGEQPPTVRRRIGTTFELDEKTITAKGEDSELASLERDFALQLQFVEAAKRLSQETNLSRHIRKQRKHDCVREQKKLNDIKKAINERQEMAGRQTLQPCTTTEELIASDDSSLEDEMGHHCSQNSSRELLTSEHGMQRNQSPLPPLQPNRPTPPQTLEGINPVSYQWSDYDKSPVTDTAWMESNLDEPYEKVKRSSSLSSKSSSPAVTPLDSGSGDIMSLQHFEMRNNLFPNQNSISAPSTPELRGRLHHQTARYLDVSRFPAPPDQRGRSMVPQRRSSNYAVIIPDFHATGMKNSDHLHLMPYPLSGYASSESNSSGTSTPTYIPTPHEYNAAAARHWQVYNSPVNLEIPMLHGNGYYHCNPSQSFSHYRAVERTEGNTMNQMWEKDPNRQYSTVQYLNTPLYRECQYIDEKNSPTVQRITPSHCRIVRTPSLKEYPNRGLLREVVSEELQSWHERTRQRNGRPHSLDRQGAFRGPRSQSRGREHYMYRPAHPIQIQQRHIPRWMKEYPQNQWYMSEESEVASQF</sequence>
<keyword evidence="7" id="KW-1185">Reference proteome</keyword>
<reference evidence="6 7" key="1">
    <citation type="journal article" date="2018" name="Nat. Ecol. Evol.">
        <title>Shark genomes provide insights into elasmobranch evolution and the origin of vertebrates.</title>
        <authorList>
            <person name="Hara Y"/>
            <person name="Yamaguchi K"/>
            <person name="Onimaru K"/>
            <person name="Kadota M"/>
            <person name="Koyanagi M"/>
            <person name="Keeley SD"/>
            <person name="Tatsumi K"/>
            <person name="Tanaka K"/>
            <person name="Motone F"/>
            <person name="Kageyama Y"/>
            <person name="Nozu R"/>
            <person name="Adachi N"/>
            <person name="Nishimura O"/>
            <person name="Nakagawa R"/>
            <person name="Tanegashima C"/>
            <person name="Kiyatake I"/>
            <person name="Matsumoto R"/>
            <person name="Murakumo K"/>
            <person name="Nishida K"/>
            <person name="Terakita A"/>
            <person name="Kuratani S"/>
            <person name="Sato K"/>
            <person name="Hyodo S Kuraku.S."/>
        </authorList>
    </citation>
    <scope>NUCLEOTIDE SEQUENCE [LARGE SCALE GENOMIC DNA]</scope>
</reference>
<evidence type="ECO:0000313" key="7">
    <source>
        <dbReference type="Proteomes" id="UP000287033"/>
    </source>
</evidence>
<feature type="domain" description="Cytohesin Ubiquitin Protein Inducing" evidence="5">
    <location>
        <begin position="2"/>
        <end position="133"/>
    </location>
</feature>
<feature type="compositionally biased region" description="Polar residues" evidence="4">
    <location>
        <begin position="15"/>
        <end position="26"/>
    </location>
</feature>
<evidence type="ECO:0000256" key="3">
    <source>
        <dbReference type="ARBA" id="ARBA00023054"/>
    </source>
</evidence>
<dbReference type="EMBL" id="BEZZ01000139">
    <property type="protein sequence ID" value="GCC26803.1"/>
    <property type="molecule type" value="Genomic_DNA"/>
</dbReference>
<dbReference type="OrthoDB" id="10063592at2759"/>
<dbReference type="GO" id="GO:0005737">
    <property type="term" value="C:cytoplasm"/>
    <property type="evidence" value="ECO:0007669"/>
    <property type="project" value="UniProtKB-SubCell"/>
</dbReference>
<dbReference type="InterPro" id="IPR043447">
    <property type="entry name" value="CCDC120/INAVA"/>
</dbReference>
<organism evidence="6 7">
    <name type="scientific">Chiloscyllium punctatum</name>
    <name type="common">Brownbanded bambooshark</name>
    <name type="synonym">Hemiscyllium punctatum</name>
    <dbReference type="NCBI Taxonomy" id="137246"/>
    <lineage>
        <taxon>Eukaryota</taxon>
        <taxon>Metazoa</taxon>
        <taxon>Chordata</taxon>
        <taxon>Craniata</taxon>
        <taxon>Vertebrata</taxon>
        <taxon>Chondrichthyes</taxon>
        <taxon>Elasmobranchii</taxon>
        <taxon>Galeomorphii</taxon>
        <taxon>Galeoidea</taxon>
        <taxon>Orectolobiformes</taxon>
        <taxon>Hemiscylliidae</taxon>
        <taxon>Chiloscyllium</taxon>
    </lineage>
</organism>
<dbReference type="PANTHER" id="PTHR16093">
    <property type="entry name" value="COILED-COIL DOMAIN-CONTAINING PROTEIN 120 FAMILY MEMBER"/>
    <property type="match status" value="1"/>
</dbReference>
<feature type="region of interest" description="Disordered" evidence="4">
    <location>
        <begin position="184"/>
        <end position="241"/>
    </location>
</feature>
<feature type="region of interest" description="Disordered" evidence="4">
    <location>
        <begin position="261"/>
        <end position="288"/>
    </location>
</feature>
<dbReference type="PANTHER" id="PTHR16093:SF4">
    <property type="entry name" value="INNATE IMMUNITY ACTIVATOR PROTEIN"/>
    <property type="match status" value="1"/>
</dbReference>
<accession>A0A401S8T9</accession>
<name>A0A401S8T9_CHIPU</name>
<comment type="subcellular location">
    <subcellularLocation>
        <location evidence="1">Cytoplasm</location>
    </subcellularLocation>
</comment>
<keyword evidence="2" id="KW-0963">Cytoplasm</keyword>
<feature type="compositionally biased region" description="Low complexity" evidence="4">
    <location>
        <begin position="268"/>
        <end position="277"/>
    </location>
</feature>
<feature type="region of interest" description="Disordered" evidence="4">
    <location>
        <begin position="1"/>
        <end position="33"/>
    </location>
</feature>
<dbReference type="Proteomes" id="UP000287033">
    <property type="component" value="Unassembled WGS sequence"/>
</dbReference>
<dbReference type="STRING" id="137246.A0A401S8T9"/>
<comment type="caution">
    <text evidence="6">The sequence shown here is derived from an EMBL/GenBank/DDBJ whole genome shotgun (WGS) entry which is preliminary data.</text>
</comment>
<feature type="compositionally biased region" description="Pro residues" evidence="4">
    <location>
        <begin position="215"/>
        <end position="227"/>
    </location>
</feature>
<dbReference type="AlphaFoldDB" id="A0A401S8T9"/>
<proteinExistence type="predicted"/>
<evidence type="ECO:0000256" key="2">
    <source>
        <dbReference type="ARBA" id="ARBA00022490"/>
    </source>
</evidence>
<dbReference type="GO" id="GO:0031398">
    <property type="term" value="P:positive regulation of protein ubiquitination"/>
    <property type="evidence" value="ECO:0007669"/>
    <property type="project" value="TreeGrafter"/>
</dbReference>
<evidence type="ECO:0000256" key="1">
    <source>
        <dbReference type="ARBA" id="ARBA00004496"/>
    </source>
</evidence>
<feature type="region of interest" description="Disordered" evidence="4">
    <location>
        <begin position="528"/>
        <end position="559"/>
    </location>
</feature>
<evidence type="ECO:0000313" key="6">
    <source>
        <dbReference type="EMBL" id="GCC26803.1"/>
    </source>
</evidence>
<gene>
    <name evidence="6" type="ORF">chiPu_0005223</name>
</gene>
<dbReference type="OMA" id="DTAWMES"/>
<dbReference type="Pfam" id="PF11819">
    <property type="entry name" value="CUPID"/>
    <property type="match status" value="1"/>
</dbReference>
<dbReference type="InterPro" id="IPR021774">
    <property type="entry name" value="CUPID"/>
</dbReference>
<evidence type="ECO:0000256" key="4">
    <source>
        <dbReference type="SAM" id="MobiDB-lite"/>
    </source>
</evidence>
<keyword evidence="3" id="KW-0175">Coiled coil</keyword>